<evidence type="ECO:0000256" key="9">
    <source>
        <dbReference type="ARBA" id="ARBA00023136"/>
    </source>
</evidence>
<feature type="transmembrane region" description="Helical" evidence="11">
    <location>
        <begin position="115"/>
        <end position="135"/>
    </location>
</feature>
<dbReference type="SUPFAM" id="SSF161111">
    <property type="entry name" value="Cation efflux protein transmembrane domain-like"/>
    <property type="match status" value="1"/>
</dbReference>
<dbReference type="Gene3D" id="1.20.1510.10">
    <property type="entry name" value="Cation efflux protein transmembrane domain"/>
    <property type="match status" value="1"/>
</dbReference>
<evidence type="ECO:0000256" key="5">
    <source>
        <dbReference type="ARBA" id="ARBA00022753"/>
    </source>
</evidence>
<evidence type="ECO:0000256" key="8">
    <source>
        <dbReference type="ARBA" id="ARBA00023018"/>
    </source>
</evidence>
<dbReference type="InterPro" id="IPR026765">
    <property type="entry name" value="Tmem163"/>
</dbReference>
<comment type="subcellular location">
    <subcellularLocation>
        <location evidence="2">Cytoplasmic vesicle</location>
        <location evidence="2">Secretory vesicle</location>
        <location evidence="2">Synaptic vesicle membrane</location>
        <topology evidence="2">Multi-pass membrane protein</topology>
    </subcellularLocation>
    <subcellularLocation>
        <location evidence="1">Early endosome membrane</location>
    </subcellularLocation>
</comment>
<keyword evidence="8" id="KW-0770">Synapse</keyword>
<dbReference type="PANTHER" id="PTHR31937">
    <property type="entry name" value="TRANSMEMBRANE PROTEIN 163"/>
    <property type="match status" value="1"/>
</dbReference>
<keyword evidence="6" id="KW-0862">Zinc</keyword>
<keyword evidence="9 11" id="KW-0472">Membrane</keyword>
<feature type="transmembrane region" description="Helical" evidence="11">
    <location>
        <begin position="82"/>
        <end position="103"/>
    </location>
</feature>
<evidence type="ECO:0000313" key="13">
    <source>
        <dbReference type="EMBL" id="MDT0649035.1"/>
    </source>
</evidence>
<evidence type="ECO:0000256" key="2">
    <source>
        <dbReference type="ARBA" id="ARBA00004644"/>
    </source>
</evidence>
<reference evidence="13 14" key="1">
    <citation type="submission" date="2023-09" db="EMBL/GenBank/DDBJ databases">
        <authorList>
            <person name="Rey-Velasco X."/>
        </authorList>
    </citation>
    <scope>NUCLEOTIDE SEQUENCE [LARGE SCALE GENOMIC DNA]</scope>
    <source>
        <strain evidence="13 14">F297</strain>
    </source>
</reference>
<evidence type="ECO:0000256" key="6">
    <source>
        <dbReference type="ARBA" id="ARBA00022833"/>
    </source>
</evidence>
<name>A0ABU3CRQ1_9FLAO</name>
<dbReference type="InterPro" id="IPR058533">
    <property type="entry name" value="Cation_efflux_TM"/>
</dbReference>
<keyword evidence="5" id="KW-0967">Endosome</keyword>
<comment type="caution">
    <text evidence="13">The sequence shown here is derived from an EMBL/GenBank/DDBJ whole genome shotgun (WGS) entry which is preliminary data.</text>
</comment>
<proteinExistence type="inferred from homology"/>
<evidence type="ECO:0000256" key="11">
    <source>
        <dbReference type="SAM" id="Phobius"/>
    </source>
</evidence>
<feature type="domain" description="Cation efflux protein transmembrane" evidence="12">
    <location>
        <begin position="28"/>
        <end position="198"/>
    </location>
</feature>
<dbReference type="Pfam" id="PF01545">
    <property type="entry name" value="Cation_efflux"/>
    <property type="match status" value="1"/>
</dbReference>
<protein>
    <submittedName>
        <fullName evidence="13">Cation transporter</fullName>
    </submittedName>
</protein>
<sequence>MKDQQRESNLRKGRNLQTFNIIYDSMEVLVSLIAGFSSGSSALIGWGLDSVVEVISGSTLWWRLNGELNDISKKKVQRRERITLFVIALSFFLISTFITYDSITKLINKEIPDWSTAGLIILLVSLVVNPFLIWFKYKYGKKLDSKELIADSKDTFVCLYQTIAVLGGILAVHFLDWWWADPVAALLIVPYALKEGWEAYNNGKNVKTE</sequence>
<dbReference type="Proteomes" id="UP001248819">
    <property type="component" value="Unassembled WGS sequence"/>
</dbReference>
<dbReference type="PANTHER" id="PTHR31937:SF2">
    <property type="entry name" value="TRANSMEMBRANE PROTEIN 163"/>
    <property type="match status" value="1"/>
</dbReference>
<dbReference type="InterPro" id="IPR027469">
    <property type="entry name" value="Cation_efflux_TMD_sf"/>
</dbReference>
<evidence type="ECO:0000256" key="3">
    <source>
        <dbReference type="ARBA" id="ARBA00008731"/>
    </source>
</evidence>
<dbReference type="EMBL" id="JAVRHP010000007">
    <property type="protein sequence ID" value="MDT0649035.1"/>
    <property type="molecule type" value="Genomic_DNA"/>
</dbReference>
<keyword evidence="4 11" id="KW-0812">Transmembrane</keyword>
<accession>A0ABU3CRQ1</accession>
<dbReference type="RefSeq" id="WP_311483213.1">
    <property type="nucleotide sequence ID" value="NZ_JAVRHP010000007.1"/>
</dbReference>
<evidence type="ECO:0000256" key="7">
    <source>
        <dbReference type="ARBA" id="ARBA00022989"/>
    </source>
</evidence>
<evidence type="ECO:0000259" key="12">
    <source>
        <dbReference type="Pfam" id="PF01545"/>
    </source>
</evidence>
<keyword evidence="7 11" id="KW-1133">Transmembrane helix</keyword>
<keyword evidence="14" id="KW-1185">Reference proteome</keyword>
<gene>
    <name evidence="13" type="ORF">RM529_02715</name>
</gene>
<organism evidence="13 14">
    <name type="scientific">Autumnicola edwardsiae</name>
    <dbReference type="NCBI Taxonomy" id="3075594"/>
    <lineage>
        <taxon>Bacteria</taxon>
        <taxon>Pseudomonadati</taxon>
        <taxon>Bacteroidota</taxon>
        <taxon>Flavobacteriia</taxon>
        <taxon>Flavobacteriales</taxon>
        <taxon>Flavobacteriaceae</taxon>
        <taxon>Autumnicola</taxon>
    </lineage>
</organism>
<comment type="similarity">
    <text evidence="3">Belongs to the TMEM163 family.</text>
</comment>
<evidence type="ECO:0000256" key="1">
    <source>
        <dbReference type="ARBA" id="ARBA00004146"/>
    </source>
</evidence>
<evidence type="ECO:0000256" key="4">
    <source>
        <dbReference type="ARBA" id="ARBA00022692"/>
    </source>
</evidence>
<evidence type="ECO:0000256" key="10">
    <source>
        <dbReference type="ARBA" id="ARBA00023329"/>
    </source>
</evidence>
<keyword evidence="10" id="KW-0968">Cytoplasmic vesicle</keyword>
<evidence type="ECO:0000313" key="14">
    <source>
        <dbReference type="Proteomes" id="UP001248819"/>
    </source>
</evidence>
<feature type="transmembrane region" description="Helical" evidence="11">
    <location>
        <begin position="156"/>
        <end position="180"/>
    </location>
</feature>